<keyword evidence="1" id="KW-0812">Transmembrane</keyword>
<dbReference type="PANTHER" id="PTHR33112:SF14">
    <property type="entry name" value="HETEROKARYON INCOMPATIBILITY DOMAIN-CONTAINING PROTEIN"/>
    <property type="match status" value="1"/>
</dbReference>
<comment type="caution">
    <text evidence="3">The sequence shown here is derived from an EMBL/GenBank/DDBJ whole genome shotgun (WGS) entry which is preliminary data.</text>
</comment>
<feature type="domain" description="Heterokaryon incompatibility" evidence="2">
    <location>
        <begin position="54"/>
        <end position="216"/>
    </location>
</feature>
<dbReference type="EMBL" id="JAXOVC010000005">
    <property type="protein sequence ID" value="KAK4501685.1"/>
    <property type="molecule type" value="Genomic_DNA"/>
</dbReference>
<keyword evidence="1" id="KW-0472">Membrane</keyword>
<keyword evidence="4" id="KW-1185">Reference proteome</keyword>
<dbReference type="PANTHER" id="PTHR33112">
    <property type="entry name" value="DOMAIN PROTEIN, PUTATIVE-RELATED"/>
    <property type="match status" value="1"/>
</dbReference>
<name>A0ABR0EKA2_ZASCE</name>
<feature type="transmembrane region" description="Helical" evidence="1">
    <location>
        <begin position="12"/>
        <end position="34"/>
    </location>
</feature>
<evidence type="ECO:0000313" key="3">
    <source>
        <dbReference type="EMBL" id="KAK4501685.1"/>
    </source>
</evidence>
<dbReference type="Proteomes" id="UP001305779">
    <property type="component" value="Unassembled WGS sequence"/>
</dbReference>
<reference evidence="3 4" key="1">
    <citation type="journal article" date="2023" name="G3 (Bethesda)">
        <title>A chromosome-level genome assembly of Zasmidium syzygii isolated from banana leaves.</title>
        <authorList>
            <person name="van Westerhoven A.C."/>
            <person name="Mehrabi R."/>
            <person name="Talebi R."/>
            <person name="Steentjes M.B.F."/>
            <person name="Corcolon B."/>
            <person name="Chong P.A."/>
            <person name="Kema G.H.J."/>
            <person name="Seidl M.F."/>
        </authorList>
    </citation>
    <scope>NUCLEOTIDE SEQUENCE [LARGE SCALE GENOMIC DNA]</scope>
    <source>
        <strain evidence="3 4">P124</strain>
    </source>
</reference>
<sequence length="507" mass="58131">MAQLVNQEMALSMILYLTLVPFLILDSMSIFRLIDLHQMCIVQLHDCHVRYLKFAVLSYVWGTVKVVKLTRGNLDALQQPRSFEKISLPRTISDSIYFARDLGLQYLWVDALCILQDSDGDKAYQISNMGNVYSSAFVTIIAASGRDANAGLPGVSIDREGEQQEVIVIPPSNEDPGLSVLNTLKSYPLYYDEYYLRGKESVDLSKWSQRAWTLQESALSSRKITFTAQQVFWTCHQGYYCEESRFEIPGFYVKHWLPSIHKVTFQELANNSREPWDWYGHLVSEDYSRRDLSYDGDFGSAFDAIIKNMERYTGTRFHWGMPRSHFELAVMWNGFHAVDRRTSLTTLPMTNLQKQYIDARKFTVTDLQTHLPLLTPEQLSLIPDEHVLFFWATTTTFTVDYHQTKEGVTFQEYADWAWPAVQDDSGQTVGKMNRLASNTSQNKRRVELIELGRRGDPEVPPEIMPQMVLVLEICRDELGIASRVNYGEIEVEAWEASGPEACLVALA</sequence>
<dbReference type="InterPro" id="IPR010730">
    <property type="entry name" value="HET"/>
</dbReference>
<gene>
    <name evidence="3" type="ORF">PRZ48_007494</name>
</gene>
<evidence type="ECO:0000256" key="1">
    <source>
        <dbReference type="SAM" id="Phobius"/>
    </source>
</evidence>
<organism evidence="3 4">
    <name type="scientific">Zasmidium cellare</name>
    <name type="common">Wine cellar mold</name>
    <name type="synonym">Racodium cellare</name>
    <dbReference type="NCBI Taxonomy" id="395010"/>
    <lineage>
        <taxon>Eukaryota</taxon>
        <taxon>Fungi</taxon>
        <taxon>Dikarya</taxon>
        <taxon>Ascomycota</taxon>
        <taxon>Pezizomycotina</taxon>
        <taxon>Dothideomycetes</taxon>
        <taxon>Dothideomycetidae</taxon>
        <taxon>Mycosphaerellales</taxon>
        <taxon>Mycosphaerellaceae</taxon>
        <taxon>Zasmidium</taxon>
    </lineage>
</organism>
<evidence type="ECO:0000259" key="2">
    <source>
        <dbReference type="Pfam" id="PF06985"/>
    </source>
</evidence>
<dbReference type="Pfam" id="PF06985">
    <property type="entry name" value="HET"/>
    <property type="match status" value="1"/>
</dbReference>
<accession>A0ABR0EKA2</accession>
<evidence type="ECO:0000313" key="4">
    <source>
        <dbReference type="Proteomes" id="UP001305779"/>
    </source>
</evidence>
<protein>
    <recommendedName>
        <fullName evidence="2">Heterokaryon incompatibility domain-containing protein</fullName>
    </recommendedName>
</protein>
<keyword evidence="1" id="KW-1133">Transmembrane helix</keyword>
<proteinExistence type="predicted"/>